<evidence type="ECO:0000313" key="3">
    <source>
        <dbReference type="Proteomes" id="UP000230859"/>
    </source>
</evidence>
<dbReference type="GO" id="GO:0004523">
    <property type="term" value="F:RNA-DNA hybrid ribonuclease activity"/>
    <property type="evidence" value="ECO:0007669"/>
    <property type="project" value="InterPro"/>
</dbReference>
<proteinExistence type="predicted"/>
<dbReference type="InterPro" id="IPR036397">
    <property type="entry name" value="RNaseH_sf"/>
</dbReference>
<accession>A0A2H0LRP9</accession>
<dbReference type="EMBL" id="PCVY01000022">
    <property type="protein sequence ID" value="PIQ87047.1"/>
    <property type="molecule type" value="Genomic_DNA"/>
</dbReference>
<dbReference type="SUPFAM" id="SSF53098">
    <property type="entry name" value="Ribonuclease H-like"/>
    <property type="match status" value="1"/>
</dbReference>
<comment type="caution">
    <text evidence="2">The sequence shown here is derived from an EMBL/GenBank/DDBJ whole genome shotgun (WGS) entry which is preliminary data.</text>
</comment>
<dbReference type="InterPro" id="IPR002156">
    <property type="entry name" value="RNaseH_domain"/>
</dbReference>
<sequence length="136" mass="15134">MKLKIYTDGGARGNPGPAAIGVVVCNEKDEVVFEHQDTIGEATNNIAEYCALIAGLEIAYRLKAKSLQCYTDSQLLMNQMNGSFKIKTDHIRTLSERARRAAKQLDSVTYHHLPREHVMIKQADRLVNQALNQGGH</sequence>
<dbReference type="PANTHER" id="PTHR46387:SF2">
    <property type="entry name" value="RIBONUCLEASE HI"/>
    <property type="match status" value="1"/>
</dbReference>
<gene>
    <name evidence="2" type="ORF">COV74_02580</name>
</gene>
<dbReference type="PROSITE" id="PS50879">
    <property type="entry name" value="RNASE_H_1"/>
    <property type="match status" value="1"/>
</dbReference>
<dbReference type="CDD" id="cd09279">
    <property type="entry name" value="RNase_HI_like"/>
    <property type="match status" value="1"/>
</dbReference>
<name>A0A2H0LRP9_9BACT</name>
<dbReference type="InterPro" id="IPR012337">
    <property type="entry name" value="RNaseH-like_sf"/>
</dbReference>
<feature type="domain" description="RNase H type-1" evidence="1">
    <location>
        <begin position="1"/>
        <end position="132"/>
    </location>
</feature>
<dbReference type="AlphaFoldDB" id="A0A2H0LRP9"/>
<dbReference type="Pfam" id="PF13456">
    <property type="entry name" value="RVT_3"/>
    <property type="match status" value="1"/>
</dbReference>
<dbReference type="Proteomes" id="UP000230859">
    <property type="component" value="Unassembled WGS sequence"/>
</dbReference>
<dbReference type="PANTHER" id="PTHR46387">
    <property type="entry name" value="POLYNUCLEOTIDYL TRANSFERASE, RIBONUCLEASE H-LIKE SUPERFAMILY PROTEIN"/>
    <property type="match status" value="1"/>
</dbReference>
<evidence type="ECO:0000259" key="1">
    <source>
        <dbReference type="PROSITE" id="PS50879"/>
    </source>
</evidence>
<reference evidence="2 3" key="1">
    <citation type="submission" date="2017-09" db="EMBL/GenBank/DDBJ databases">
        <title>Depth-based differentiation of microbial function through sediment-hosted aquifers and enrichment of novel symbionts in the deep terrestrial subsurface.</title>
        <authorList>
            <person name="Probst A.J."/>
            <person name="Ladd B."/>
            <person name="Jarett J.K."/>
            <person name="Geller-Mcgrath D.E."/>
            <person name="Sieber C.M."/>
            <person name="Emerson J.B."/>
            <person name="Anantharaman K."/>
            <person name="Thomas B.C."/>
            <person name="Malmstrom R."/>
            <person name="Stieglmeier M."/>
            <person name="Klingl A."/>
            <person name="Woyke T."/>
            <person name="Ryan C.M."/>
            <person name="Banfield J.F."/>
        </authorList>
    </citation>
    <scope>NUCLEOTIDE SEQUENCE [LARGE SCALE GENOMIC DNA]</scope>
    <source>
        <strain evidence="2">CG11_big_fil_rev_8_21_14_0_20_45_26</strain>
    </source>
</reference>
<dbReference type="GO" id="GO:0003676">
    <property type="term" value="F:nucleic acid binding"/>
    <property type="evidence" value="ECO:0007669"/>
    <property type="project" value="InterPro"/>
</dbReference>
<dbReference type="Gene3D" id="3.30.420.10">
    <property type="entry name" value="Ribonuclease H-like superfamily/Ribonuclease H"/>
    <property type="match status" value="1"/>
</dbReference>
<evidence type="ECO:0000313" key="2">
    <source>
        <dbReference type="EMBL" id="PIQ87047.1"/>
    </source>
</evidence>
<protein>
    <recommendedName>
        <fullName evidence="1">RNase H type-1 domain-containing protein</fullName>
    </recommendedName>
</protein>
<organism evidence="2 3">
    <name type="scientific">Candidatus Abzuiibacterium crystallinum</name>
    <dbReference type="NCBI Taxonomy" id="1974748"/>
    <lineage>
        <taxon>Bacteria</taxon>
        <taxon>Pseudomonadati</taxon>
        <taxon>Candidatus Omnitrophota</taxon>
        <taxon>Candidatus Abzuiibacterium</taxon>
    </lineage>
</organism>